<comment type="subcellular location">
    <subcellularLocation>
        <location evidence="2">Endosome membrane</location>
        <topology evidence="2">Multi-pass membrane protein</topology>
    </subcellularLocation>
    <subcellularLocation>
        <location evidence="1">Lysosome membrane</location>
        <topology evidence="1">Multi-pass membrane protein</topology>
    </subcellularLocation>
</comment>
<dbReference type="Pfam" id="PF16954">
    <property type="entry name" value="HRG"/>
    <property type="match status" value="1"/>
</dbReference>
<dbReference type="EMBL" id="HBUF01618824">
    <property type="protein sequence ID" value="CAG6780527.1"/>
    <property type="molecule type" value="Transcribed_RNA"/>
</dbReference>
<dbReference type="PANTHER" id="PTHR31525">
    <property type="entry name" value="HEME TRANSPORTER HRG1"/>
    <property type="match status" value="1"/>
</dbReference>
<dbReference type="EMBL" id="HBUF01618828">
    <property type="protein sequence ID" value="CAG6780531.1"/>
    <property type="molecule type" value="Transcribed_RNA"/>
</dbReference>
<dbReference type="GO" id="GO:0015232">
    <property type="term" value="F:heme transmembrane transporter activity"/>
    <property type="evidence" value="ECO:0007669"/>
    <property type="project" value="InterPro"/>
</dbReference>
<dbReference type="EMBL" id="HBUF01618823">
    <property type="protein sequence ID" value="CAG6780526.1"/>
    <property type="molecule type" value="Transcribed_RNA"/>
</dbReference>
<proteinExistence type="inferred from homology"/>
<accession>A0A8D8TEU6</accession>
<evidence type="ECO:0000256" key="9">
    <source>
        <dbReference type="ARBA" id="ARBA00023228"/>
    </source>
</evidence>
<comment type="similarity">
    <text evidence="3">Belongs to the HRG family.</text>
</comment>
<keyword evidence="7 10" id="KW-1133">Transmembrane helix</keyword>
<dbReference type="InterPro" id="IPR026218">
    <property type="entry name" value="HRG"/>
</dbReference>
<dbReference type="GO" id="GO:0005886">
    <property type="term" value="C:plasma membrane"/>
    <property type="evidence" value="ECO:0007669"/>
    <property type="project" value="TreeGrafter"/>
</dbReference>
<name>A0A8D8TEU6_9HEMI</name>
<dbReference type="PANTHER" id="PTHR31525:SF1">
    <property type="entry name" value="HEME TRANSPORTER HRG1"/>
    <property type="match status" value="1"/>
</dbReference>
<evidence type="ECO:0000256" key="4">
    <source>
        <dbReference type="ARBA" id="ARBA00022448"/>
    </source>
</evidence>
<keyword evidence="5 10" id="KW-0812">Transmembrane</keyword>
<evidence type="ECO:0008006" key="12">
    <source>
        <dbReference type="Google" id="ProtNLM"/>
    </source>
</evidence>
<evidence type="ECO:0000256" key="5">
    <source>
        <dbReference type="ARBA" id="ARBA00022692"/>
    </source>
</evidence>
<organism evidence="11">
    <name type="scientific">Cacopsylla melanoneura</name>
    <dbReference type="NCBI Taxonomy" id="428564"/>
    <lineage>
        <taxon>Eukaryota</taxon>
        <taxon>Metazoa</taxon>
        <taxon>Ecdysozoa</taxon>
        <taxon>Arthropoda</taxon>
        <taxon>Hexapoda</taxon>
        <taxon>Insecta</taxon>
        <taxon>Pterygota</taxon>
        <taxon>Neoptera</taxon>
        <taxon>Paraneoptera</taxon>
        <taxon>Hemiptera</taxon>
        <taxon>Sternorrhyncha</taxon>
        <taxon>Psylloidea</taxon>
        <taxon>Psyllidae</taxon>
        <taxon>Psyllinae</taxon>
        <taxon>Cacopsylla</taxon>
    </lineage>
</organism>
<evidence type="ECO:0000256" key="8">
    <source>
        <dbReference type="ARBA" id="ARBA00023136"/>
    </source>
</evidence>
<keyword evidence="4" id="KW-0813">Transport</keyword>
<evidence type="ECO:0000313" key="11">
    <source>
        <dbReference type="EMBL" id="CAG6685109.1"/>
    </source>
</evidence>
<evidence type="ECO:0000256" key="1">
    <source>
        <dbReference type="ARBA" id="ARBA00004155"/>
    </source>
</evidence>
<dbReference type="EMBL" id="HBUF01618826">
    <property type="protein sequence ID" value="CAG6780529.1"/>
    <property type="molecule type" value="Transcribed_RNA"/>
</dbReference>
<feature type="transmembrane region" description="Helical" evidence="10">
    <location>
        <begin position="74"/>
        <end position="96"/>
    </location>
</feature>
<keyword evidence="6" id="KW-0967">Endosome</keyword>
<evidence type="ECO:0000256" key="2">
    <source>
        <dbReference type="ARBA" id="ARBA00004337"/>
    </source>
</evidence>
<keyword evidence="9" id="KW-0458">Lysosome</keyword>
<dbReference type="EMBL" id="HBUF01618825">
    <property type="protein sequence ID" value="CAG6780528.1"/>
    <property type="molecule type" value="Transcribed_RNA"/>
</dbReference>
<feature type="transmembrane region" description="Helical" evidence="10">
    <location>
        <begin position="34"/>
        <end position="54"/>
    </location>
</feature>
<dbReference type="EMBL" id="HBUF01270791">
    <property type="protein sequence ID" value="CAG6685108.1"/>
    <property type="molecule type" value="Transcribed_RNA"/>
</dbReference>
<dbReference type="EMBL" id="HBUF01116060">
    <property type="protein sequence ID" value="CAG6641184.1"/>
    <property type="molecule type" value="Transcribed_RNA"/>
</dbReference>
<dbReference type="EMBL" id="HBUF01270792">
    <property type="protein sequence ID" value="CAG6685109.1"/>
    <property type="molecule type" value="Transcribed_RNA"/>
</dbReference>
<evidence type="ECO:0000256" key="10">
    <source>
        <dbReference type="SAM" id="Phobius"/>
    </source>
</evidence>
<dbReference type="GO" id="GO:0020037">
    <property type="term" value="F:heme binding"/>
    <property type="evidence" value="ECO:0007669"/>
    <property type="project" value="TreeGrafter"/>
</dbReference>
<dbReference type="GO" id="GO:0005765">
    <property type="term" value="C:lysosomal membrane"/>
    <property type="evidence" value="ECO:0007669"/>
    <property type="project" value="UniProtKB-SubCell"/>
</dbReference>
<dbReference type="EMBL" id="HBUF01116061">
    <property type="protein sequence ID" value="CAG6641185.1"/>
    <property type="molecule type" value="Transcribed_RNA"/>
</dbReference>
<keyword evidence="8 10" id="KW-0472">Membrane</keyword>
<dbReference type="EMBL" id="HBUF01618827">
    <property type="protein sequence ID" value="CAG6780530.1"/>
    <property type="molecule type" value="Transcribed_RNA"/>
</dbReference>
<evidence type="ECO:0000256" key="6">
    <source>
        <dbReference type="ARBA" id="ARBA00022753"/>
    </source>
</evidence>
<dbReference type="GO" id="GO:0010008">
    <property type="term" value="C:endosome membrane"/>
    <property type="evidence" value="ECO:0007669"/>
    <property type="project" value="UniProtKB-SubCell"/>
</dbReference>
<evidence type="ECO:0000256" key="3">
    <source>
        <dbReference type="ARBA" id="ARBA00006203"/>
    </source>
</evidence>
<sequence length="139" mass="15555">MRNLKLMLGLSGLGVFLGLFAFITFLILGNLSASAWALVSVIFAAGFFHLCWLYKKGNLLQWHNLDSLNGIQDFSFFVAIISAGAMVWFIFKTIYYHEAIYPIADSSQIAAVWAFMSLKWAGSLSWSCKSFKADHGLRT</sequence>
<evidence type="ECO:0000256" key="7">
    <source>
        <dbReference type="ARBA" id="ARBA00022989"/>
    </source>
</evidence>
<feature type="transmembrane region" description="Helical" evidence="10">
    <location>
        <begin position="7"/>
        <end position="28"/>
    </location>
</feature>
<dbReference type="AlphaFoldDB" id="A0A8D8TEU6"/>
<protein>
    <recommendedName>
        <fullName evidence="12">Heme transporter hrg1-A</fullName>
    </recommendedName>
</protein>
<dbReference type="EMBL" id="HBUF01116059">
    <property type="protein sequence ID" value="CAG6641183.1"/>
    <property type="molecule type" value="Transcribed_RNA"/>
</dbReference>
<reference evidence="11" key="1">
    <citation type="submission" date="2021-05" db="EMBL/GenBank/DDBJ databases">
        <authorList>
            <person name="Alioto T."/>
            <person name="Alioto T."/>
            <person name="Gomez Garrido J."/>
        </authorList>
    </citation>
    <scope>NUCLEOTIDE SEQUENCE</scope>
</reference>